<dbReference type="RefSeq" id="WP_035708827.1">
    <property type="nucleotide sequence ID" value="NZ_CAMIFG010000013.1"/>
</dbReference>
<dbReference type="InterPro" id="IPR048933">
    <property type="entry name" value="B_lactamase-like_C"/>
</dbReference>
<dbReference type="InterPro" id="IPR050855">
    <property type="entry name" value="NDM-1-like"/>
</dbReference>
<dbReference type="PANTHER" id="PTHR42951">
    <property type="entry name" value="METALLO-BETA-LACTAMASE DOMAIN-CONTAINING"/>
    <property type="match status" value="1"/>
</dbReference>
<comment type="caution">
    <text evidence="2">The sequence shown here is derived from an EMBL/GenBank/DDBJ whole genome shotgun (WGS) entry which is preliminary data.</text>
</comment>
<dbReference type="SMART" id="SM00849">
    <property type="entry name" value="Lactamase_B"/>
    <property type="match status" value="1"/>
</dbReference>
<evidence type="ECO:0000259" key="1">
    <source>
        <dbReference type="SMART" id="SM00849"/>
    </source>
</evidence>
<dbReference type="STRING" id="195105.CN97_12520"/>
<feature type="domain" description="Metallo-beta-lactamase" evidence="1">
    <location>
        <begin position="37"/>
        <end position="255"/>
    </location>
</feature>
<dbReference type="Gene3D" id="1.10.10.10">
    <property type="entry name" value="Winged helix-like DNA-binding domain superfamily/Winged helix DNA-binding domain"/>
    <property type="match status" value="1"/>
</dbReference>
<dbReference type="SUPFAM" id="SSF56281">
    <property type="entry name" value="Metallo-hydrolase/oxidoreductase"/>
    <property type="match status" value="1"/>
</dbReference>
<sequence length="343" mass="37954">MNALRYPLDAPPAPGDVAEIADGVLWIRVPLPLRLDHVNAYAFDDGDGWTLVDTGFDTPPTREMWEAVLSGPLAGRPVRRVIGTHHHPDHIGLAGWFVEKHGAELVTTRTAFLFARMLRLEAHDRPPETQLSYWRACGMDAAIYDKRANERPYNSSDVVHAIPGSFRRIAEGDAIRIGGRDFEVHIGNGHAPEHATLWSSDGSLVIAGDQILSTISPNLGVYATEPEADPVGDWLESCTRLGRYAREGQLALSGHKLPFSGIGPRLAQMISGHVAALDRLEEALATPRRAAECFPFLFRRPIGESEYTLALGEAVAHLNHLTQTGRARRYREPGNEAWFWKRT</sequence>
<protein>
    <submittedName>
        <fullName evidence="2">Metallo-beta-lactamase</fullName>
    </submittedName>
</protein>
<evidence type="ECO:0000313" key="3">
    <source>
        <dbReference type="Proteomes" id="UP000028826"/>
    </source>
</evidence>
<gene>
    <name evidence="2" type="ORF">CN97_12520</name>
</gene>
<dbReference type="PANTHER" id="PTHR42951:SF22">
    <property type="entry name" value="METALLO BETA-LACTAMASE SUPERFAMILY LIPOPROTEIN"/>
    <property type="match status" value="1"/>
</dbReference>
<reference evidence="2 3" key="1">
    <citation type="submission" date="2014-03" db="EMBL/GenBank/DDBJ databases">
        <title>Genome of Haematobacter massiliensis CCUG 47968.</title>
        <authorList>
            <person name="Wang D."/>
            <person name="Wang G."/>
        </authorList>
    </citation>
    <scope>NUCLEOTIDE SEQUENCE [LARGE SCALE GENOMIC DNA]</scope>
    <source>
        <strain evidence="2 3">CCUG 47968</strain>
    </source>
</reference>
<proteinExistence type="predicted"/>
<name>A0A086Y802_9RHOB</name>
<dbReference type="InterPro" id="IPR001279">
    <property type="entry name" value="Metallo-B-lactamas"/>
</dbReference>
<dbReference type="AlphaFoldDB" id="A0A086Y802"/>
<organism evidence="2 3">
    <name type="scientific">Haematobacter massiliensis</name>
    <dbReference type="NCBI Taxonomy" id="195105"/>
    <lineage>
        <taxon>Bacteria</taxon>
        <taxon>Pseudomonadati</taxon>
        <taxon>Pseudomonadota</taxon>
        <taxon>Alphaproteobacteria</taxon>
        <taxon>Rhodobacterales</taxon>
        <taxon>Paracoccaceae</taxon>
        <taxon>Haematobacter</taxon>
    </lineage>
</organism>
<dbReference type="EMBL" id="JGYG01000003">
    <property type="protein sequence ID" value="KFI30402.1"/>
    <property type="molecule type" value="Genomic_DNA"/>
</dbReference>
<accession>A0A086Y802</accession>
<dbReference type="Pfam" id="PF21221">
    <property type="entry name" value="B_lactamase-like_C"/>
    <property type="match status" value="1"/>
</dbReference>
<dbReference type="InterPro" id="IPR036388">
    <property type="entry name" value="WH-like_DNA-bd_sf"/>
</dbReference>
<dbReference type="Pfam" id="PF00753">
    <property type="entry name" value="Lactamase_B"/>
    <property type="match status" value="1"/>
</dbReference>
<dbReference type="eggNOG" id="COG0491">
    <property type="taxonomic scope" value="Bacteria"/>
</dbReference>
<keyword evidence="3" id="KW-1185">Reference proteome</keyword>
<dbReference type="InterPro" id="IPR036866">
    <property type="entry name" value="RibonucZ/Hydroxyglut_hydro"/>
</dbReference>
<evidence type="ECO:0000313" key="2">
    <source>
        <dbReference type="EMBL" id="KFI30402.1"/>
    </source>
</evidence>
<dbReference type="Proteomes" id="UP000028826">
    <property type="component" value="Unassembled WGS sequence"/>
</dbReference>
<dbReference type="OrthoDB" id="2971563at2"/>
<dbReference type="Gene3D" id="3.60.15.10">
    <property type="entry name" value="Ribonuclease Z/Hydroxyacylglutathione hydrolase-like"/>
    <property type="match status" value="1"/>
</dbReference>